<dbReference type="Pfam" id="PF13191">
    <property type="entry name" value="AAA_16"/>
    <property type="match status" value="1"/>
</dbReference>
<comment type="caution">
    <text evidence="4">The sequence shown here is derived from an EMBL/GenBank/DDBJ whole genome shotgun (WGS) entry which is preliminary data.</text>
</comment>
<keyword evidence="5" id="KW-1185">Reference proteome</keyword>
<evidence type="ECO:0000313" key="5">
    <source>
        <dbReference type="Proteomes" id="UP001500842"/>
    </source>
</evidence>
<dbReference type="InterPro" id="IPR011990">
    <property type="entry name" value="TPR-like_helical_dom_sf"/>
</dbReference>
<dbReference type="PRINTS" id="PR00038">
    <property type="entry name" value="HTHLUXR"/>
</dbReference>
<dbReference type="CDD" id="cd06170">
    <property type="entry name" value="LuxR_C_like"/>
    <property type="match status" value="1"/>
</dbReference>
<dbReference type="Gene3D" id="1.10.10.10">
    <property type="entry name" value="Winged helix-like DNA-binding domain superfamily/Winged helix DNA-binding domain"/>
    <property type="match status" value="1"/>
</dbReference>
<evidence type="ECO:0000313" key="4">
    <source>
        <dbReference type="EMBL" id="GAA1545552.1"/>
    </source>
</evidence>
<dbReference type="SMART" id="SM00421">
    <property type="entry name" value="HTH_LUXR"/>
    <property type="match status" value="1"/>
</dbReference>
<organism evidence="4 5">
    <name type="scientific">Nocardioides humi</name>
    <dbReference type="NCBI Taxonomy" id="449461"/>
    <lineage>
        <taxon>Bacteria</taxon>
        <taxon>Bacillati</taxon>
        <taxon>Actinomycetota</taxon>
        <taxon>Actinomycetes</taxon>
        <taxon>Propionibacteriales</taxon>
        <taxon>Nocardioidaceae</taxon>
        <taxon>Nocardioides</taxon>
    </lineage>
</organism>
<dbReference type="InterPro" id="IPR036388">
    <property type="entry name" value="WH-like_DNA-bd_sf"/>
</dbReference>
<gene>
    <name evidence="4" type="ORF">GCM10009788_54920</name>
</gene>
<dbReference type="PROSITE" id="PS50043">
    <property type="entry name" value="HTH_LUXR_2"/>
    <property type="match status" value="1"/>
</dbReference>
<evidence type="ECO:0000256" key="2">
    <source>
        <dbReference type="ARBA" id="ARBA00022840"/>
    </source>
</evidence>
<dbReference type="SUPFAM" id="SSF52540">
    <property type="entry name" value="P-loop containing nucleoside triphosphate hydrolases"/>
    <property type="match status" value="1"/>
</dbReference>
<dbReference type="SUPFAM" id="SSF48452">
    <property type="entry name" value="TPR-like"/>
    <property type="match status" value="1"/>
</dbReference>
<proteinExistence type="predicted"/>
<keyword evidence="2" id="KW-0067">ATP-binding</keyword>
<dbReference type="InterPro" id="IPR016032">
    <property type="entry name" value="Sig_transdc_resp-reg_C-effctor"/>
</dbReference>
<dbReference type="Pfam" id="PF00196">
    <property type="entry name" value="GerE"/>
    <property type="match status" value="1"/>
</dbReference>
<evidence type="ECO:0000256" key="1">
    <source>
        <dbReference type="ARBA" id="ARBA00022741"/>
    </source>
</evidence>
<dbReference type="PANTHER" id="PTHR16305:SF35">
    <property type="entry name" value="TRANSCRIPTIONAL ACTIVATOR DOMAIN"/>
    <property type="match status" value="1"/>
</dbReference>
<evidence type="ECO:0000259" key="3">
    <source>
        <dbReference type="PROSITE" id="PS50043"/>
    </source>
</evidence>
<keyword evidence="1" id="KW-0547">Nucleotide-binding</keyword>
<dbReference type="EMBL" id="BAAAOR010000041">
    <property type="protein sequence ID" value="GAA1545552.1"/>
    <property type="molecule type" value="Genomic_DNA"/>
</dbReference>
<dbReference type="InterPro" id="IPR041664">
    <property type="entry name" value="AAA_16"/>
</dbReference>
<protein>
    <submittedName>
        <fullName evidence="4">LuxR family transcriptional regulator</fullName>
    </submittedName>
</protein>
<dbReference type="PANTHER" id="PTHR16305">
    <property type="entry name" value="TESTICULAR SOLUBLE ADENYLYL CYCLASE"/>
    <property type="match status" value="1"/>
</dbReference>
<accession>A0ABN2BQB2</accession>
<dbReference type="Gene3D" id="1.25.40.10">
    <property type="entry name" value="Tetratricopeptide repeat domain"/>
    <property type="match status" value="1"/>
</dbReference>
<feature type="domain" description="HTH luxR-type" evidence="3">
    <location>
        <begin position="857"/>
        <end position="922"/>
    </location>
</feature>
<dbReference type="RefSeq" id="WP_141005610.1">
    <property type="nucleotide sequence ID" value="NZ_BAAAOR010000041.1"/>
</dbReference>
<dbReference type="InterPro" id="IPR027417">
    <property type="entry name" value="P-loop_NTPase"/>
</dbReference>
<dbReference type="SUPFAM" id="SSF46894">
    <property type="entry name" value="C-terminal effector domain of the bipartite response regulators"/>
    <property type="match status" value="1"/>
</dbReference>
<sequence length="933" mass="98774">MERTTGAHGGLLGRRRECTALDELVTSAKGGHGAALLVHGDAGIGKTALLDHVQEHASGCRVMRISGVEAEVELAFGGLHQLCAPLLRNLDRLAEPQRSALETAFGMSAGDPPDRFLVGLAVLNLLADAAATQPVVCLVDDGQWLDQVSAQTLAFVARRLLAERVALVFALREPIAGHPLQGLPRMLVEGLGDPDARALLARTSPGRFDDRVLDRILAEARGNPLALLELPRGLTATEEAGEPGTPQALPLAHQIERGFLDRIEELTPATQQFLLTAAAEPAGDPAVLRRAVALLGIEFEPAAAEAEATGLVLVRSMVRFRHPLVRSAAYGTASPTRRQQVHHALAEATDPDHDPERRAWHLASAVPEADEAVAAGLEQAAERARARGGIAAAAAFLDRAAQLTPDPARRGSRTVAAAQAKTQAGAFDQAVELLDLARFAPLGEYDAAQADLARGRILFASQSASSGLPLLLSAARRLEPLDPALATETYRDAMYAALTAGQMAGEVGLPEVAAAVLGMPEPLTHRRVDRLLRGIALVVAEGYAAGVPLVQQALTQLGQGPTLGADEGVGWLPLACRAAHDAWDFGSWTTFSTTLVELARELGALAVLPSALLLRLSARVYAGDLVTAESLAAQAATLGEITGSSFFAHYGALVVAPWRGQETETQRAIDAVAQDVQLRDDGKAITASEWSAAVLFNGLGRHEEALAAARRGAAHPAEMGLSTWSMLELAEAAARLGRPEEASAAVADLRSRAEAGRTDWAAGTAAYVTALVSEPDAAEPYYREALERLAPAQVGMQVARAHLVYGEWLRRQERTPEARRMLGRAHHLLTQIGATAFAERARRELAATGAAAPRPAPPRVPDALTTQEAQIARLAADGLKNAEIGAELFISSHTVDWHLRKVFAKLGVRSRRQIGAALAARDQGGRDQGERHS</sequence>
<name>A0ABN2BQB2_9ACTN</name>
<dbReference type="InterPro" id="IPR000792">
    <property type="entry name" value="Tscrpt_reg_LuxR_C"/>
</dbReference>
<dbReference type="Proteomes" id="UP001500842">
    <property type="component" value="Unassembled WGS sequence"/>
</dbReference>
<reference evidence="4 5" key="1">
    <citation type="journal article" date="2019" name="Int. J. Syst. Evol. Microbiol.">
        <title>The Global Catalogue of Microorganisms (GCM) 10K type strain sequencing project: providing services to taxonomists for standard genome sequencing and annotation.</title>
        <authorList>
            <consortium name="The Broad Institute Genomics Platform"/>
            <consortium name="The Broad Institute Genome Sequencing Center for Infectious Disease"/>
            <person name="Wu L."/>
            <person name="Ma J."/>
        </authorList>
    </citation>
    <scope>NUCLEOTIDE SEQUENCE [LARGE SCALE GENOMIC DNA]</scope>
    <source>
        <strain evidence="4 5">JCM 14942</strain>
    </source>
</reference>